<evidence type="ECO:0000313" key="1">
    <source>
        <dbReference type="EMBL" id="KAE9407627.1"/>
    </source>
</evidence>
<dbReference type="OrthoDB" id="3250313at2759"/>
<reference evidence="1" key="1">
    <citation type="journal article" date="2019" name="Environ. Microbiol.">
        <title>Fungal ecological strategies reflected in gene transcription - a case study of two litter decomposers.</title>
        <authorList>
            <person name="Barbi F."/>
            <person name="Kohler A."/>
            <person name="Barry K."/>
            <person name="Baskaran P."/>
            <person name="Daum C."/>
            <person name="Fauchery L."/>
            <person name="Ihrmark K."/>
            <person name="Kuo A."/>
            <person name="LaButti K."/>
            <person name="Lipzen A."/>
            <person name="Morin E."/>
            <person name="Grigoriev I.V."/>
            <person name="Henrissat B."/>
            <person name="Lindahl B."/>
            <person name="Martin F."/>
        </authorList>
    </citation>
    <scope>NUCLEOTIDE SEQUENCE</scope>
    <source>
        <strain evidence="1">JB14</strain>
    </source>
</reference>
<gene>
    <name evidence="1" type="ORF">BT96DRAFT_809079</name>
</gene>
<name>A0A6A4IEV0_9AGAR</name>
<proteinExistence type="predicted"/>
<sequence length="160" mass="18104">MPTDITLPQAPAGSLDYVNKVLEICRVKTLDLEWANVVQLWFNLDAKNSFEAKDGKLGTGNQPGAVQGWIVCARNAKWRPTKLDVAKFLEEFKRWWHGLQPEGREQKPDCFIMLLKVEGVKWGSLRARRTDGIASIVAALALWHEGIIAMPHLKLREMQA</sequence>
<dbReference type="AlphaFoldDB" id="A0A6A4IEV0"/>
<organism evidence="1 2">
    <name type="scientific">Gymnopus androsaceus JB14</name>
    <dbReference type="NCBI Taxonomy" id="1447944"/>
    <lineage>
        <taxon>Eukaryota</taxon>
        <taxon>Fungi</taxon>
        <taxon>Dikarya</taxon>
        <taxon>Basidiomycota</taxon>
        <taxon>Agaricomycotina</taxon>
        <taxon>Agaricomycetes</taxon>
        <taxon>Agaricomycetidae</taxon>
        <taxon>Agaricales</taxon>
        <taxon>Marasmiineae</taxon>
        <taxon>Omphalotaceae</taxon>
        <taxon>Gymnopus</taxon>
    </lineage>
</organism>
<keyword evidence="2" id="KW-1185">Reference proteome</keyword>
<accession>A0A6A4IEV0</accession>
<dbReference type="EMBL" id="ML769394">
    <property type="protein sequence ID" value="KAE9407627.1"/>
    <property type="molecule type" value="Genomic_DNA"/>
</dbReference>
<protein>
    <submittedName>
        <fullName evidence="1">Uncharacterized protein</fullName>
    </submittedName>
</protein>
<dbReference type="Proteomes" id="UP000799118">
    <property type="component" value="Unassembled WGS sequence"/>
</dbReference>
<evidence type="ECO:0000313" key="2">
    <source>
        <dbReference type="Proteomes" id="UP000799118"/>
    </source>
</evidence>